<keyword evidence="3" id="KW-0157">Chromophore</keyword>
<comment type="caution">
    <text evidence="6">The sequence shown here is derived from an EMBL/GenBank/DDBJ whole genome shotgun (WGS) entry which is preliminary data.</text>
</comment>
<dbReference type="PROSITE" id="PS50113">
    <property type="entry name" value="PAC"/>
    <property type="match status" value="1"/>
</dbReference>
<dbReference type="InterPro" id="IPR016137">
    <property type="entry name" value="RGS"/>
</dbReference>
<keyword evidence="1" id="KW-0285">Flavoprotein</keyword>
<name>A0ABR2UUI9_9PEZI</name>
<evidence type="ECO:0000259" key="5">
    <source>
        <dbReference type="PROSITE" id="PS50113"/>
    </source>
</evidence>
<dbReference type="InterPro" id="IPR000014">
    <property type="entry name" value="PAS"/>
</dbReference>
<feature type="domain" description="PAC" evidence="5">
    <location>
        <begin position="352"/>
        <end position="405"/>
    </location>
</feature>
<dbReference type="InterPro" id="IPR000700">
    <property type="entry name" value="PAS-assoc_C"/>
</dbReference>
<evidence type="ECO:0000256" key="3">
    <source>
        <dbReference type="ARBA" id="ARBA00022991"/>
    </source>
</evidence>
<keyword evidence="7" id="KW-1185">Reference proteome</keyword>
<dbReference type="PANTHER" id="PTHR47429">
    <property type="entry name" value="PROTEIN TWIN LOV 1"/>
    <property type="match status" value="1"/>
</dbReference>
<accession>A0ABR2UUI9</accession>
<feature type="compositionally biased region" description="Low complexity" evidence="4">
    <location>
        <begin position="488"/>
        <end position="506"/>
    </location>
</feature>
<dbReference type="InterPro" id="IPR044926">
    <property type="entry name" value="RGS_subdomain_2"/>
</dbReference>
<feature type="region of interest" description="Disordered" evidence="4">
    <location>
        <begin position="108"/>
        <end position="127"/>
    </location>
</feature>
<feature type="compositionally biased region" description="Low complexity" evidence="4">
    <location>
        <begin position="116"/>
        <end position="127"/>
    </location>
</feature>
<feature type="region of interest" description="Disordered" evidence="4">
    <location>
        <begin position="415"/>
        <end position="509"/>
    </location>
</feature>
<evidence type="ECO:0000313" key="7">
    <source>
        <dbReference type="Proteomes" id="UP001408356"/>
    </source>
</evidence>
<dbReference type="SUPFAM" id="SSF55785">
    <property type="entry name" value="PYP-like sensor domain (PAS domain)"/>
    <property type="match status" value="1"/>
</dbReference>
<reference evidence="6 7" key="1">
    <citation type="journal article" date="2024" name="J. Plant Pathol.">
        <title>Sequence and assembly of the genome of Seiridium unicorne, isolate CBS 538.82, causal agent of cypress canker disease.</title>
        <authorList>
            <person name="Scali E."/>
            <person name="Rocca G.D."/>
            <person name="Danti R."/>
            <person name="Garbelotto M."/>
            <person name="Barberini S."/>
            <person name="Baroncelli R."/>
            <person name="Emiliani G."/>
        </authorList>
    </citation>
    <scope>NUCLEOTIDE SEQUENCE [LARGE SCALE GENOMIC DNA]</scope>
    <source>
        <strain evidence="6 7">BM-138-508</strain>
    </source>
</reference>
<proteinExistence type="predicted"/>
<dbReference type="CDD" id="cd00130">
    <property type="entry name" value="PAS"/>
    <property type="match status" value="1"/>
</dbReference>
<feature type="compositionally biased region" description="Polar residues" evidence="4">
    <location>
        <begin position="420"/>
        <end position="432"/>
    </location>
</feature>
<dbReference type="Pfam" id="PF00615">
    <property type="entry name" value="RGS"/>
    <property type="match status" value="1"/>
</dbReference>
<dbReference type="PANTHER" id="PTHR47429:SF2">
    <property type="entry name" value="PROTEIN TWIN LOV 1"/>
    <property type="match status" value="1"/>
</dbReference>
<feature type="compositionally biased region" description="Basic residues" evidence="4">
    <location>
        <begin position="442"/>
        <end position="451"/>
    </location>
</feature>
<dbReference type="Pfam" id="PF13426">
    <property type="entry name" value="PAS_9"/>
    <property type="match status" value="1"/>
</dbReference>
<feature type="region of interest" description="Disordered" evidence="4">
    <location>
        <begin position="614"/>
        <end position="649"/>
    </location>
</feature>
<dbReference type="Proteomes" id="UP001408356">
    <property type="component" value="Unassembled WGS sequence"/>
</dbReference>
<dbReference type="SUPFAM" id="SSF48097">
    <property type="entry name" value="Regulator of G-protein signaling, RGS"/>
    <property type="match status" value="1"/>
</dbReference>
<dbReference type="EMBL" id="JARVKF010000385">
    <property type="protein sequence ID" value="KAK9418340.1"/>
    <property type="molecule type" value="Genomic_DNA"/>
</dbReference>
<dbReference type="InterPro" id="IPR036305">
    <property type="entry name" value="RGS_sf"/>
</dbReference>
<evidence type="ECO:0000313" key="6">
    <source>
        <dbReference type="EMBL" id="KAK9418340.1"/>
    </source>
</evidence>
<keyword evidence="2" id="KW-0288">FMN</keyword>
<feature type="compositionally biased region" description="Basic and acidic residues" evidence="4">
    <location>
        <begin position="636"/>
        <end position="649"/>
    </location>
</feature>
<feature type="region of interest" description="Disordered" evidence="4">
    <location>
        <begin position="1"/>
        <end position="74"/>
    </location>
</feature>
<evidence type="ECO:0000256" key="4">
    <source>
        <dbReference type="SAM" id="MobiDB-lite"/>
    </source>
</evidence>
<evidence type="ECO:0000256" key="2">
    <source>
        <dbReference type="ARBA" id="ARBA00022643"/>
    </source>
</evidence>
<dbReference type="Gene3D" id="1.10.167.10">
    <property type="entry name" value="Regulator of G-protein Signalling 4, domain 2"/>
    <property type="match status" value="1"/>
</dbReference>
<gene>
    <name evidence="6" type="ORF">SUNI508_08067</name>
</gene>
<protein>
    <recommendedName>
        <fullName evidence="5">PAC domain-containing protein</fullName>
    </recommendedName>
</protein>
<sequence>MSRTSKAKDPSRSRGSESEFRRMSTPLLPTNFNYMDGAPAVPRVLSPPPTPRSSRPRPDRLSLRLRSNSGLRMHTNDAALSQYTDYQSGGQQSPRKASYADSIPEHGHQQIDDVLSPRSTRPNSRNSMPWVSADLSSSLPFLDLFGKDAFHMAMESPSIIRHLVKYCEEHGCEENIDFLMKIRDYNSALSDMTSVLASISTTYTSIGASTPLNLPPMVSRPLNADIKRIANSIIPSLESVFFESRSFAEDELAQNVFPSFVKHQLVHCTAAELASDNSTDSSLDYPGLGTSFCMTDASNPKSPVVAASEDFEEVTGYPFKEAIGKNCAFLQGPFTDPEALRRMQIAMRDQREIVELILNHHKNGEPFWNLLFLLPLKDAQGNLQYWLGAQINVSECMSSRKELLQVLNGGQPFAMDSDSIDGSTVQSEQSLGRETPKESRSRKNSLAHSRRNSRDSGSSRHWFSSFRKGSMACPPSPPPIPEGFDTASTSGSKKSKTSQFSSQKFPSRPKTVYPTPYTYYMVLRCISGGGSSNQRQPTPGARKKHSSKLMVSFYSDAVLELLSLPSDIAQADIFQLLAETAHSPSVTKTFKASVRESIDRGESTSLELLLERGRKRRASTGASNKRPSAFDLQSLRGDDREDKRLGKTSKHERLWSHWTPMKDDNGHVDWVVLTVSPTGEK</sequence>
<dbReference type="NCBIfam" id="TIGR00229">
    <property type="entry name" value="sensory_box"/>
    <property type="match status" value="1"/>
</dbReference>
<evidence type="ECO:0000256" key="1">
    <source>
        <dbReference type="ARBA" id="ARBA00022630"/>
    </source>
</evidence>
<organism evidence="6 7">
    <name type="scientific">Seiridium unicorne</name>
    <dbReference type="NCBI Taxonomy" id="138068"/>
    <lineage>
        <taxon>Eukaryota</taxon>
        <taxon>Fungi</taxon>
        <taxon>Dikarya</taxon>
        <taxon>Ascomycota</taxon>
        <taxon>Pezizomycotina</taxon>
        <taxon>Sordariomycetes</taxon>
        <taxon>Xylariomycetidae</taxon>
        <taxon>Amphisphaeriales</taxon>
        <taxon>Sporocadaceae</taxon>
        <taxon>Seiridium</taxon>
    </lineage>
</organism>
<feature type="compositionally biased region" description="Basic and acidic residues" evidence="4">
    <location>
        <begin position="1"/>
        <end position="22"/>
    </location>
</feature>
<dbReference type="InterPro" id="IPR035965">
    <property type="entry name" value="PAS-like_dom_sf"/>
</dbReference>
<dbReference type="Gene3D" id="3.30.450.20">
    <property type="entry name" value="PAS domain"/>
    <property type="match status" value="1"/>
</dbReference>